<accession>A0AAN8X5M8</accession>
<dbReference type="GO" id="GO:0005230">
    <property type="term" value="F:extracellular ligand-gated monoatomic ion channel activity"/>
    <property type="evidence" value="ECO:0007669"/>
    <property type="project" value="InterPro"/>
</dbReference>
<evidence type="ECO:0000313" key="2">
    <source>
        <dbReference type="EMBL" id="KAK7078360.1"/>
    </source>
</evidence>
<protein>
    <submittedName>
        <fullName evidence="2">Uncharacterized protein</fullName>
    </submittedName>
</protein>
<keyword evidence="3" id="KW-1185">Reference proteome</keyword>
<dbReference type="Gene3D" id="2.70.170.10">
    <property type="entry name" value="Neurotransmitter-gated ion-channel ligand-binding domain"/>
    <property type="match status" value="1"/>
</dbReference>
<gene>
    <name evidence="2" type="ORF">SK128_017635</name>
</gene>
<dbReference type="InterPro" id="IPR036734">
    <property type="entry name" value="Neur_chan_lig-bd_sf"/>
</dbReference>
<organism evidence="2 3">
    <name type="scientific">Halocaridina rubra</name>
    <name type="common">Hawaiian red shrimp</name>
    <dbReference type="NCBI Taxonomy" id="373956"/>
    <lineage>
        <taxon>Eukaryota</taxon>
        <taxon>Metazoa</taxon>
        <taxon>Ecdysozoa</taxon>
        <taxon>Arthropoda</taxon>
        <taxon>Crustacea</taxon>
        <taxon>Multicrustacea</taxon>
        <taxon>Malacostraca</taxon>
        <taxon>Eumalacostraca</taxon>
        <taxon>Eucarida</taxon>
        <taxon>Decapoda</taxon>
        <taxon>Pleocyemata</taxon>
        <taxon>Caridea</taxon>
        <taxon>Atyoidea</taxon>
        <taxon>Atyidae</taxon>
        <taxon>Halocaridina</taxon>
    </lineage>
</organism>
<feature type="chain" id="PRO_5042861219" evidence="1">
    <location>
        <begin position="23"/>
        <end position="84"/>
    </location>
</feature>
<dbReference type="GO" id="GO:0016020">
    <property type="term" value="C:membrane"/>
    <property type="evidence" value="ECO:0007669"/>
    <property type="project" value="InterPro"/>
</dbReference>
<comment type="caution">
    <text evidence="2">The sequence shown here is derived from an EMBL/GenBank/DDBJ whole genome shotgun (WGS) entry which is preliminary data.</text>
</comment>
<evidence type="ECO:0000313" key="3">
    <source>
        <dbReference type="Proteomes" id="UP001381693"/>
    </source>
</evidence>
<dbReference type="EMBL" id="JAXCGZ010007873">
    <property type="protein sequence ID" value="KAK7078360.1"/>
    <property type="molecule type" value="Genomic_DNA"/>
</dbReference>
<proteinExistence type="predicted"/>
<feature type="signal peptide" evidence="1">
    <location>
        <begin position="1"/>
        <end position="22"/>
    </location>
</feature>
<dbReference type="AlphaFoldDB" id="A0AAN8X5M8"/>
<sequence length="84" mass="9620">MRKGLAGVLVFCITCIITPVFAGPRDWNLNERLRNDLLKNYSKQALPKHGGPNDTVNVYFNLLVKGLWIEEDRQILHLNAWVAM</sequence>
<keyword evidence="1" id="KW-0732">Signal</keyword>
<evidence type="ECO:0000256" key="1">
    <source>
        <dbReference type="SAM" id="SignalP"/>
    </source>
</evidence>
<name>A0AAN8X5M8_HALRR</name>
<reference evidence="2 3" key="1">
    <citation type="submission" date="2023-11" db="EMBL/GenBank/DDBJ databases">
        <title>Halocaridina rubra genome assembly.</title>
        <authorList>
            <person name="Smith C."/>
        </authorList>
    </citation>
    <scope>NUCLEOTIDE SEQUENCE [LARGE SCALE GENOMIC DNA]</scope>
    <source>
        <strain evidence="2">EP-1</strain>
        <tissue evidence="2">Whole</tissue>
    </source>
</reference>
<dbReference type="Proteomes" id="UP001381693">
    <property type="component" value="Unassembled WGS sequence"/>
</dbReference>
<dbReference type="SUPFAM" id="SSF63712">
    <property type="entry name" value="Nicotinic receptor ligand binding domain-like"/>
    <property type="match status" value="1"/>
</dbReference>
<feature type="non-terminal residue" evidence="2">
    <location>
        <position position="84"/>
    </location>
</feature>